<dbReference type="OrthoDB" id="2051386at2"/>
<accession>A0A1M6CS58</accession>
<dbReference type="RefSeq" id="WP_073389516.1">
    <property type="nucleotide sequence ID" value="NZ_FQXK01000035.1"/>
</dbReference>
<keyword evidence="4" id="KW-1185">Reference proteome</keyword>
<organism evidence="3 4">
    <name type="scientific">Butyrivibrio fibrisolvens DSM 3071</name>
    <dbReference type="NCBI Taxonomy" id="1121131"/>
    <lineage>
        <taxon>Bacteria</taxon>
        <taxon>Bacillati</taxon>
        <taxon>Bacillota</taxon>
        <taxon>Clostridia</taxon>
        <taxon>Lachnospirales</taxon>
        <taxon>Lachnospiraceae</taxon>
        <taxon>Butyrivibrio</taxon>
    </lineage>
</organism>
<proteinExistence type="predicted"/>
<dbReference type="Proteomes" id="UP000184278">
    <property type="component" value="Unassembled WGS sequence"/>
</dbReference>
<dbReference type="EMBL" id="FQXK01000035">
    <property type="protein sequence ID" value="SHI63624.1"/>
    <property type="molecule type" value="Genomic_DNA"/>
</dbReference>
<dbReference type="STRING" id="1121131.SAMN02745229_03391"/>
<dbReference type="AlphaFoldDB" id="A0A1M6CS58"/>
<evidence type="ECO:0000256" key="1">
    <source>
        <dbReference type="SAM" id="MobiDB-lite"/>
    </source>
</evidence>
<feature type="region of interest" description="Disordered" evidence="1">
    <location>
        <begin position="30"/>
        <end position="61"/>
    </location>
</feature>
<gene>
    <name evidence="3" type="ORF">SAMN02745229_03391</name>
</gene>
<reference evidence="4" key="1">
    <citation type="submission" date="2016-11" db="EMBL/GenBank/DDBJ databases">
        <authorList>
            <person name="Varghese N."/>
            <person name="Submissions S."/>
        </authorList>
    </citation>
    <scope>NUCLEOTIDE SEQUENCE [LARGE SCALE GENOMIC DNA]</scope>
    <source>
        <strain evidence="4">DSM 3071</strain>
    </source>
</reference>
<evidence type="ECO:0000313" key="3">
    <source>
        <dbReference type="EMBL" id="SHI63624.1"/>
    </source>
</evidence>
<evidence type="ECO:0000256" key="2">
    <source>
        <dbReference type="SAM" id="SignalP"/>
    </source>
</evidence>
<feature type="signal peptide" evidence="2">
    <location>
        <begin position="1"/>
        <end position="24"/>
    </location>
</feature>
<protein>
    <submittedName>
        <fullName evidence="3">Uncharacterized protein</fullName>
    </submittedName>
</protein>
<keyword evidence="2" id="KW-0732">Signal</keyword>
<name>A0A1M6CS58_BUTFI</name>
<feature type="chain" id="PRO_5039333934" evidence="2">
    <location>
        <begin position="25"/>
        <end position="326"/>
    </location>
</feature>
<dbReference type="GeneID" id="89511888"/>
<dbReference type="PROSITE" id="PS51257">
    <property type="entry name" value="PROKAR_LIPOPROTEIN"/>
    <property type="match status" value="1"/>
</dbReference>
<feature type="compositionally biased region" description="Polar residues" evidence="1">
    <location>
        <begin position="50"/>
        <end position="59"/>
    </location>
</feature>
<sequence length="326" mass="35050">MKRNNVVNTMIFALTTMMSVVTVAGCGNSAADKANSPEESSEGFVIDESLASTPKTDTVATGDEIAEPPYFTKGVYANYAREAENPPKTYFYVFNTEDYGYTADGENDDIGLPFDITQEEGKVLFSFGGQDGAEDTLIITGAEGGFVYGYFEDIPERELVFELVNGAEADGFSAVNYLNAASGEDLVYNDANGWSVKYDPSCIEVSGGGPATFFVYTGECAGTSMISVTYDVDMDAEAKAQDLAKAYGEDATVTDCIFPGTEDVEGFYVNANPEQMGPGLYESSFIREYMGGYLIFEFTTHVCGDDAIDIPVSDALASIIDSLSFE</sequence>
<evidence type="ECO:0000313" key="4">
    <source>
        <dbReference type="Proteomes" id="UP000184278"/>
    </source>
</evidence>